<dbReference type="GO" id="GO:0030692">
    <property type="term" value="C:Noc4p-Nop14p complex"/>
    <property type="evidence" value="ECO:0007669"/>
    <property type="project" value="TreeGrafter"/>
</dbReference>
<dbReference type="EMBL" id="JBCNJP010003354">
    <property type="protein sequence ID" value="KAK9050101.1"/>
    <property type="molecule type" value="Genomic_DNA"/>
</dbReference>
<proteinExistence type="predicted"/>
<comment type="caution">
    <text evidence="2">The sequence shown here is derived from an EMBL/GenBank/DDBJ whole genome shotgun (WGS) entry which is preliminary data.</text>
</comment>
<keyword evidence="3" id="KW-1185">Reference proteome</keyword>
<sequence length="140" mass="15686">MASNQASSKKRKNKGLGDNNKRKKKHQDLSDVRELGQQLLSSRAHINNLPLLLNFLNPASSSPPEFILESILSLKSFFTPLLPQLPSSSAKPSEDPESIYLTWVRSKFDEFVQFLIQLSVSPTLAEEALRVTNYLLFSVG</sequence>
<feature type="region of interest" description="Disordered" evidence="1">
    <location>
        <begin position="1"/>
        <end position="31"/>
    </location>
</feature>
<dbReference type="Proteomes" id="UP001408789">
    <property type="component" value="Unassembled WGS sequence"/>
</dbReference>
<dbReference type="GO" id="GO:0042254">
    <property type="term" value="P:ribosome biogenesis"/>
    <property type="evidence" value="ECO:0007669"/>
    <property type="project" value="InterPro"/>
</dbReference>
<dbReference type="GO" id="GO:0032040">
    <property type="term" value="C:small-subunit processome"/>
    <property type="evidence" value="ECO:0007669"/>
    <property type="project" value="TreeGrafter"/>
</dbReference>
<organism evidence="2 3">
    <name type="scientific">Deinandra increscens subsp. villosa</name>
    <dbReference type="NCBI Taxonomy" id="3103831"/>
    <lineage>
        <taxon>Eukaryota</taxon>
        <taxon>Viridiplantae</taxon>
        <taxon>Streptophyta</taxon>
        <taxon>Embryophyta</taxon>
        <taxon>Tracheophyta</taxon>
        <taxon>Spermatophyta</taxon>
        <taxon>Magnoliopsida</taxon>
        <taxon>eudicotyledons</taxon>
        <taxon>Gunneridae</taxon>
        <taxon>Pentapetalae</taxon>
        <taxon>asterids</taxon>
        <taxon>campanulids</taxon>
        <taxon>Asterales</taxon>
        <taxon>Asteraceae</taxon>
        <taxon>Asteroideae</taxon>
        <taxon>Heliantheae alliance</taxon>
        <taxon>Madieae</taxon>
        <taxon>Madiinae</taxon>
        <taxon>Deinandra</taxon>
    </lineage>
</organism>
<name>A0AAP0GI47_9ASTR</name>
<dbReference type="AlphaFoldDB" id="A0AAP0GI47"/>
<protein>
    <submittedName>
        <fullName evidence="2">Uncharacterized protein</fullName>
    </submittedName>
</protein>
<dbReference type="InterPro" id="IPR027193">
    <property type="entry name" value="Noc4"/>
</dbReference>
<evidence type="ECO:0000313" key="3">
    <source>
        <dbReference type="Proteomes" id="UP001408789"/>
    </source>
</evidence>
<reference evidence="2 3" key="1">
    <citation type="submission" date="2024-04" db="EMBL/GenBank/DDBJ databases">
        <title>The reference genome of an endangered Asteraceae, Deinandra increscens subsp. villosa, native to the Central Coast of California.</title>
        <authorList>
            <person name="Guilliams M."/>
            <person name="Hasenstab-Lehman K."/>
            <person name="Meyer R."/>
            <person name="Mcevoy S."/>
        </authorList>
    </citation>
    <scope>NUCLEOTIDE SEQUENCE [LARGE SCALE GENOMIC DNA]</scope>
    <source>
        <tissue evidence="2">Leaf</tissue>
    </source>
</reference>
<evidence type="ECO:0000313" key="2">
    <source>
        <dbReference type="EMBL" id="KAK9050101.1"/>
    </source>
</evidence>
<evidence type="ECO:0000256" key="1">
    <source>
        <dbReference type="SAM" id="MobiDB-lite"/>
    </source>
</evidence>
<dbReference type="PANTHER" id="PTHR12455">
    <property type="entry name" value="NUCLEOLAR COMPLEX PROTEIN 4"/>
    <property type="match status" value="1"/>
</dbReference>
<dbReference type="PANTHER" id="PTHR12455:SF0">
    <property type="entry name" value="NUCLEOLAR COMPLEX PROTEIN 4 HOMOLOG"/>
    <property type="match status" value="1"/>
</dbReference>
<gene>
    <name evidence="2" type="ORF">SSX86_030929</name>
</gene>
<accession>A0AAP0GI47</accession>